<comment type="caution">
    <text evidence="1">The sequence shown here is derived from an EMBL/GenBank/DDBJ whole genome shotgun (WGS) entry which is preliminary data.</text>
</comment>
<reference evidence="1" key="1">
    <citation type="submission" date="2023-02" db="EMBL/GenBank/DDBJ databases">
        <title>Colletotrichum kahawae CIFC_Que2 genome sequencing and assembly.</title>
        <authorList>
            <person name="Baroncelli R."/>
        </authorList>
    </citation>
    <scope>NUCLEOTIDE SEQUENCE</scope>
    <source>
        <strain evidence="1">CIFC_Que2</strain>
    </source>
</reference>
<name>A0AAD9YLJ7_COLKA</name>
<dbReference type="EMBL" id="VYYT01000092">
    <property type="protein sequence ID" value="KAK2770596.1"/>
    <property type="molecule type" value="Genomic_DNA"/>
</dbReference>
<keyword evidence="2" id="KW-1185">Reference proteome</keyword>
<dbReference type="AlphaFoldDB" id="A0AAD9YLJ7"/>
<dbReference type="Proteomes" id="UP001281614">
    <property type="component" value="Unassembled WGS sequence"/>
</dbReference>
<protein>
    <submittedName>
        <fullName evidence="1">Uncharacterized protein</fullName>
    </submittedName>
</protein>
<sequence>MTQRAPQRSPYFHEPSFGTNTEIGTRVCQDKNKTFRNGLRPGNAFGPAQGEAIPLWAFPKLTGADVVGPSTVKLEAGYQGNLAAHVDVEGRHVYRLGAVVCKRDTNGFILENLAFAIQDNTVLAFLVFHSTKVKGSTVFELLLALGVETQQPKRCQKIGVLYVAVDFSAAEVFGPIYGVQELLWSFRMTNRQLKETLLYQNRAEAPSKAPTPLNRRPFRA</sequence>
<proteinExistence type="predicted"/>
<gene>
    <name evidence="1" type="ORF">CKAH01_14649</name>
</gene>
<evidence type="ECO:0000313" key="1">
    <source>
        <dbReference type="EMBL" id="KAK2770596.1"/>
    </source>
</evidence>
<organism evidence="1 2">
    <name type="scientific">Colletotrichum kahawae</name>
    <name type="common">Coffee berry disease fungus</name>
    <dbReference type="NCBI Taxonomy" id="34407"/>
    <lineage>
        <taxon>Eukaryota</taxon>
        <taxon>Fungi</taxon>
        <taxon>Dikarya</taxon>
        <taxon>Ascomycota</taxon>
        <taxon>Pezizomycotina</taxon>
        <taxon>Sordariomycetes</taxon>
        <taxon>Hypocreomycetidae</taxon>
        <taxon>Glomerellales</taxon>
        <taxon>Glomerellaceae</taxon>
        <taxon>Colletotrichum</taxon>
        <taxon>Colletotrichum gloeosporioides species complex</taxon>
    </lineage>
</organism>
<evidence type="ECO:0000313" key="2">
    <source>
        <dbReference type="Proteomes" id="UP001281614"/>
    </source>
</evidence>
<accession>A0AAD9YLJ7</accession>